<feature type="transmembrane region" description="Helical" evidence="1">
    <location>
        <begin position="15"/>
        <end position="41"/>
    </location>
</feature>
<geneLocation type="mitochondrion" evidence="2"/>
<evidence type="ECO:0000313" key="2">
    <source>
        <dbReference type="EMBL" id="QTK03066.1"/>
    </source>
</evidence>
<protein>
    <submittedName>
        <fullName evidence="2">ATP synthase F0 subunit 8</fullName>
    </submittedName>
</protein>
<dbReference type="AlphaFoldDB" id="A0A8A6UQC1"/>
<accession>A0A8A6UQC1</accession>
<keyword evidence="1" id="KW-0472">Membrane</keyword>
<gene>
    <name evidence="2" type="primary">ATP8</name>
</gene>
<proteinExistence type="predicted"/>
<sequence>MKLRNHSMPQMKPTMWSYLFLFILFLTFLTMSIMNFLYYLIMNKSFNPFLKMKNM</sequence>
<name>A0A8A6UQC1_9HYME</name>
<reference evidence="2" key="1">
    <citation type="journal article" name="Insects">
        <title>Tracking the Distribution and Burst of Nuclear Mitochondrial DNA Sequences (NUMTs) in Fig Wasp Genomes.</title>
        <authorList>
            <person name="Wang J.X."/>
            <person name="Liu J."/>
            <person name="Miao Y.H."/>
            <person name="Huang D.W."/>
            <person name="Xiao J.H."/>
        </authorList>
    </citation>
    <scope>NUCLEOTIDE SEQUENCE</scope>
</reference>
<keyword evidence="1" id="KW-1133">Transmembrane helix</keyword>
<keyword evidence="2" id="KW-0496">Mitochondrion</keyword>
<dbReference type="EMBL" id="MT947600">
    <property type="protein sequence ID" value="QTK03066.1"/>
    <property type="molecule type" value="Genomic_DNA"/>
</dbReference>
<keyword evidence="1" id="KW-0812">Transmembrane</keyword>
<organism evidence="2">
    <name type="scientific">Sycobia sp. 2 JXW-2020</name>
    <dbReference type="NCBI Taxonomy" id="2781669"/>
    <lineage>
        <taxon>Eukaryota</taxon>
        <taxon>Metazoa</taxon>
        <taxon>Ecdysozoa</taxon>
        <taxon>Arthropoda</taxon>
        <taxon>Hexapoda</taxon>
        <taxon>Insecta</taxon>
        <taxon>Pterygota</taxon>
        <taxon>Neoptera</taxon>
        <taxon>Endopterygota</taxon>
        <taxon>Hymenoptera</taxon>
        <taxon>Apocrita</taxon>
        <taxon>Proctotrupomorpha</taxon>
        <taxon>Chalcidoidea</taxon>
        <taxon>Pteromalidae</taxon>
        <taxon>Epichrysomallinae</taxon>
        <taxon>Sycobia</taxon>
    </lineage>
</organism>
<evidence type="ECO:0000256" key="1">
    <source>
        <dbReference type="SAM" id="Phobius"/>
    </source>
</evidence>